<dbReference type="InterPro" id="IPR017853">
    <property type="entry name" value="GH"/>
</dbReference>
<accession>A0A4R6IL95</accession>
<keyword evidence="2" id="KW-1185">Reference proteome</keyword>
<comment type="caution">
    <text evidence="1">The sequence shown here is derived from an EMBL/GenBank/DDBJ whole genome shotgun (WGS) entry which is preliminary data.</text>
</comment>
<dbReference type="RefSeq" id="WP_133554624.1">
    <property type="nucleotide sequence ID" value="NZ_SNWM01000002.1"/>
</dbReference>
<dbReference type="GO" id="GO:0016787">
    <property type="term" value="F:hydrolase activity"/>
    <property type="evidence" value="ECO:0007669"/>
    <property type="project" value="UniProtKB-KW"/>
</dbReference>
<name>A0A4R6IL95_9SPHI</name>
<dbReference type="AlphaFoldDB" id="A0A4R6IL95"/>
<dbReference type="Proteomes" id="UP000295499">
    <property type="component" value="Unassembled WGS sequence"/>
</dbReference>
<keyword evidence="1" id="KW-0378">Hydrolase</keyword>
<organism evidence="1 2">
    <name type="scientific">Pedobacter duraquae</name>
    <dbReference type="NCBI Taxonomy" id="425511"/>
    <lineage>
        <taxon>Bacteria</taxon>
        <taxon>Pseudomonadati</taxon>
        <taxon>Bacteroidota</taxon>
        <taxon>Sphingobacteriia</taxon>
        <taxon>Sphingobacteriales</taxon>
        <taxon>Sphingobacteriaceae</taxon>
        <taxon>Pedobacter</taxon>
    </lineage>
</organism>
<evidence type="ECO:0000313" key="2">
    <source>
        <dbReference type="Proteomes" id="UP000295499"/>
    </source>
</evidence>
<protein>
    <submittedName>
        <fullName evidence="1">Glycosyl hydrolase family 67</fullName>
    </submittedName>
</protein>
<dbReference type="OrthoDB" id="339499at2"/>
<proteinExistence type="predicted"/>
<dbReference type="SUPFAM" id="SSF51445">
    <property type="entry name" value="(Trans)glycosidases"/>
    <property type="match status" value="1"/>
</dbReference>
<dbReference type="EMBL" id="SNWM01000002">
    <property type="protein sequence ID" value="TDO22894.1"/>
    <property type="molecule type" value="Genomic_DNA"/>
</dbReference>
<evidence type="ECO:0000313" key="1">
    <source>
        <dbReference type="EMBL" id="TDO22894.1"/>
    </source>
</evidence>
<sequence>MKKYGIIVLLFLTGQAALCIPKPEFAFSGSSQIYIHPVLQEDAAVQDALQDLKTAVSQRSRQTPAIKSLLSGTTFSANAVLIDTANWTVPNQTETYLLEKQIRNGKNVLLVKAGSLRAVCYAIYYITEQFKLGEKTLIKGSKLLKTPDFKFRMITQPFEVTGFAAVASTAKPIIRERQFDPMRPFDGAGYAPMDEARNILRSGMNTLYIGSYSFASTYAGLSDSIFPPNTAGRTWVEARRTKFRELIAAAEKYHLQVCVNSDIFAYPKTVQHKDRYKALNASLNEILTDFPEIDVVIGRFGENYSYFNPYFTGKGPASETELAAVIDSIQAIVVKKYHKTFIPRTWSLGNDAWHADPALYTKITAEIKADTGTIFSVKNTQTDFWRYNKFNPTLGKGTKKQAIEYLAQDGYHFKSSIPNYEVIRMARGSKEIDKGPAGMKAAKAMGIEYTWGWLSADGWCGPYLKREEWLMANIFGYTHLMWDSKETPESLAAKWASLAFNVPIKSKAATTITGILMESEDMILKACYFNGYSATHDGWLPALNWERDDVLGGGTKSHKNLDCQFSFGPGTIKALFSKATFAQDCADKKQAWELAKKMLRDYDLIKATLPDQKQATEVRSTLVSAEYLTGVIYHYISGMFSYYNGDNAAAKKHLLEWRTTWKTYNEKVSALPGAPTPMVNGGMVETSEETLKELANQ</sequence>
<gene>
    <name evidence="1" type="ORF">CLV32_1879</name>
</gene>
<reference evidence="1 2" key="1">
    <citation type="submission" date="2019-03" db="EMBL/GenBank/DDBJ databases">
        <title>Genomic Encyclopedia of Archaeal and Bacterial Type Strains, Phase II (KMG-II): from individual species to whole genera.</title>
        <authorList>
            <person name="Goeker M."/>
        </authorList>
    </citation>
    <scope>NUCLEOTIDE SEQUENCE [LARGE SCALE GENOMIC DNA]</scope>
    <source>
        <strain evidence="1 2">DSM 19034</strain>
    </source>
</reference>